<evidence type="ECO:0000313" key="1">
    <source>
        <dbReference type="EMBL" id="KDB47860.1"/>
    </source>
</evidence>
<protein>
    <submittedName>
        <fullName evidence="1">Uncharacterized protein</fullName>
    </submittedName>
</protein>
<evidence type="ECO:0000313" key="2">
    <source>
        <dbReference type="Proteomes" id="UP000027441"/>
    </source>
</evidence>
<dbReference type="EMBL" id="JDSN01000002">
    <property type="protein sequence ID" value="KDB47860.1"/>
    <property type="molecule type" value="Genomic_DNA"/>
</dbReference>
<dbReference type="RefSeq" id="WP_035489910.1">
    <property type="nucleotide sequence ID" value="NZ_JDSN01000002.1"/>
</dbReference>
<dbReference type="AlphaFoldDB" id="A0A837AFY9"/>
<accession>A0A837AFY9</accession>
<name>A0A837AFY9_GLAPU</name>
<proteinExistence type="predicted"/>
<dbReference type="Proteomes" id="UP000027441">
    <property type="component" value="Unassembled WGS sequence"/>
</dbReference>
<organism evidence="1 2">
    <name type="scientific">Glaesserella parasuis HPS9</name>
    <dbReference type="NCBI Taxonomy" id="1450513"/>
    <lineage>
        <taxon>Bacteria</taxon>
        <taxon>Pseudomonadati</taxon>
        <taxon>Pseudomonadota</taxon>
        <taxon>Gammaproteobacteria</taxon>
        <taxon>Pasteurellales</taxon>
        <taxon>Pasteurellaceae</taxon>
        <taxon>Glaesserella</taxon>
    </lineage>
</organism>
<comment type="caution">
    <text evidence="1">The sequence shown here is derived from an EMBL/GenBank/DDBJ whole genome shotgun (WGS) entry which is preliminary data.</text>
</comment>
<gene>
    <name evidence="1" type="ORF">HPS9_00100</name>
</gene>
<reference evidence="1 2" key="1">
    <citation type="submission" date="2014-02" db="EMBL/GenBank/DDBJ databases">
        <title>Comparative genomics of Haemophilus parasuis isolated from pig lungs.</title>
        <authorList>
            <person name="Kittichotirat W."/>
            <person name="Bumgarner R.E."/>
            <person name="Lawrence P."/>
        </authorList>
    </citation>
    <scope>NUCLEOTIDE SEQUENCE [LARGE SCALE GENOMIC DNA]</scope>
    <source>
        <strain evidence="1 2">HPS9</strain>
    </source>
</reference>
<sequence length="194" mass="23071">MEFSGASFGLISKVIQFIWIDIEKEIRELQNYIDKLDEDEIEELIIVSAKANANVIDFTHKTKYIDFFKQLESVLSKIDNKFFLPKKYKEDNVKKIIIAIPNRLLWLTSIYCLTHNSLKSIWNKYSHLVSLYPLLKYSPIEMGAMDENRFNDIYADDKVEANKIYYMDHIIRLAYKFEKELGINIIKIKEWQRS</sequence>